<reference evidence="7 8" key="2">
    <citation type="journal article" date="2019" name="G3 (Bethesda)">
        <title>Hybrid Assembly of the Genome of the Entomopathogenic Nematode Steinernema carpocapsae Identifies the X-Chromosome.</title>
        <authorList>
            <person name="Serra L."/>
            <person name="Macchietto M."/>
            <person name="Macias-Munoz A."/>
            <person name="McGill C.J."/>
            <person name="Rodriguez I.M."/>
            <person name="Rodriguez B."/>
            <person name="Murad R."/>
            <person name="Mortazavi A."/>
        </authorList>
    </citation>
    <scope>NUCLEOTIDE SEQUENCE [LARGE SCALE GENOMIC DNA]</scope>
    <source>
        <strain evidence="7 8">ALL</strain>
    </source>
</reference>
<keyword evidence="5" id="KW-0326">Glycosidase</keyword>
<evidence type="ECO:0000256" key="3">
    <source>
        <dbReference type="ARBA" id="ARBA00022801"/>
    </source>
</evidence>
<accession>A0A4V6XVX6</accession>
<dbReference type="FunFam" id="3.20.20.80:FF:000013">
    <property type="entry name" value="lactase-phlorizin hydrolase"/>
    <property type="match status" value="1"/>
</dbReference>
<protein>
    <recommendedName>
        <fullName evidence="9">Beta-glucosidase</fullName>
    </recommendedName>
</protein>
<proteinExistence type="inferred from homology"/>
<dbReference type="EMBL" id="AZBU02000007">
    <property type="protein sequence ID" value="TKR70565.1"/>
    <property type="molecule type" value="Genomic_DNA"/>
</dbReference>
<dbReference type="InterPro" id="IPR001360">
    <property type="entry name" value="Glyco_hydro_1"/>
</dbReference>
<evidence type="ECO:0008006" key="9">
    <source>
        <dbReference type="Google" id="ProtNLM"/>
    </source>
</evidence>
<dbReference type="OrthoDB" id="65569at2759"/>
<keyword evidence="4" id="KW-0325">Glycoprotein</keyword>
<dbReference type="PROSITE" id="PS00653">
    <property type="entry name" value="GLYCOSYL_HYDROL_F1_2"/>
    <property type="match status" value="1"/>
</dbReference>
<dbReference type="Proteomes" id="UP000298663">
    <property type="component" value="Unassembled WGS sequence"/>
</dbReference>
<dbReference type="PANTHER" id="PTHR10353:SF36">
    <property type="entry name" value="LP05116P"/>
    <property type="match status" value="1"/>
</dbReference>
<dbReference type="Gene3D" id="3.20.20.80">
    <property type="entry name" value="Glycosidases"/>
    <property type="match status" value="1"/>
</dbReference>
<dbReference type="PRINTS" id="PR00131">
    <property type="entry name" value="GLHYDRLASE1"/>
</dbReference>
<name>A0A4V6XVX6_STECR</name>
<dbReference type="AlphaFoldDB" id="A0A4V6XVX6"/>
<dbReference type="Pfam" id="PF00232">
    <property type="entry name" value="Glyco_hydro_1"/>
    <property type="match status" value="1"/>
</dbReference>
<dbReference type="PANTHER" id="PTHR10353">
    <property type="entry name" value="GLYCOSYL HYDROLASE"/>
    <property type="match status" value="1"/>
</dbReference>
<comment type="similarity">
    <text evidence="1 6">Belongs to the glycosyl hydrolase 1 family.</text>
</comment>
<organism evidence="7 8">
    <name type="scientific">Steinernema carpocapsae</name>
    <name type="common">Entomopathogenic nematode</name>
    <dbReference type="NCBI Taxonomy" id="34508"/>
    <lineage>
        <taxon>Eukaryota</taxon>
        <taxon>Metazoa</taxon>
        <taxon>Ecdysozoa</taxon>
        <taxon>Nematoda</taxon>
        <taxon>Chromadorea</taxon>
        <taxon>Rhabditida</taxon>
        <taxon>Tylenchina</taxon>
        <taxon>Panagrolaimomorpha</taxon>
        <taxon>Strongyloidoidea</taxon>
        <taxon>Steinernematidae</taxon>
        <taxon>Steinernema</taxon>
    </lineage>
</organism>
<evidence type="ECO:0000256" key="2">
    <source>
        <dbReference type="ARBA" id="ARBA00011738"/>
    </source>
</evidence>
<sequence length="498" mass="57846">MFVAEEEKKEFPKGFIWSVATSAFQIEGAAREDGKGLSIWDAFTHREGNIADGAKADVACDSYHKIDEDVKMLKELRVQQYRFSLSWPRLLPDGTPSHVNPKGVEYYSNLIDALLEAGIEPLVTMYHWDLPLALNDRGGWLTSESATWFEDYARFCYQTFGHKVQKWVTLNEPWTQVSCGYNGDLWTHAPGCFKEFNDWVPYLAAHNMLRAHAKAYRVYDNDFRRTQKGEVGLVNIGLWYEPLNPDSKSDKAAANRSIQMQLGWFLNPIYHPEGDYPKVMKDRLLELSLKEGRCKSRLPEFTQEEIEELKGSSDFLGLNYYITYLTRFRTEEEFKEKGVRRRLLDAGTVESVDPEWKHFGPDYSPFRSIPWGLRHLLRWLKEEYGNPTVMITENGVPQKQEQADYDEIRMEVLRDHIEAVRQAIALDDCNVIGYTVWSLMDNYEWAGGYELLFGLYAVDFKDENRPRKPRASARWYRDVVKANAVLPILGQECMEEDM</sequence>
<evidence type="ECO:0000256" key="4">
    <source>
        <dbReference type="ARBA" id="ARBA00023180"/>
    </source>
</evidence>
<comment type="caution">
    <text evidence="7">The sequence shown here is derived from an EMBL/GenBank/DDBJ whole genome shotgun (WGS) entry which is preliminary data.</text>
</comment>
<dbReference type="InterPro" id="IPR033132">
    <property type="entry name" value="GH_1_N_CS"/>
</dbReference>
<gene>
    <name evidence="7" type="ORF">L596_022573</name>
</gene>
<dbReference type="STRING" id="34508.A0A4V6XVX6"/>
<dbReference type="GO" id="GO:0008422">
    <property type="term" value="F:beta-glucosidase activity"/>
    <property type="evidence" value="ECO:0007669"/>
    <property type="project" value="TreeGrafter"/>
</dbReference>
<keyword evidence="3" id="KW-0378">Hydrolase</keyword>
<evidence type="ECO:0000313" key="8">
    <source>
        <dbReference type="Proteomes" id="UP000298663"/>
    </source>
</evidence>
<evidence type="ECO:0000256" key="5">
    <source>
        <dbReference type="ARBA" id="ARBA00023295"/>
    </source>
</evidence>
<evidence type="ECO:0000256" key="6">
    <source>
        <dbReference type="RuleBase" id="RU003690"/>
    </source>
</evidence>
<dbReference type="GO" id="GO:0005975">
    <property type="term" value="P:carbohydrate metabolic process"/>
    <property type="evidence" value="ECO:0007669"/>
    <property type="project" value="InterPro"/>
</dbReference>
<reference evidence="7 8" key="1">
    <citation type="journal article" date="2015" name="Genome Biol.">
        <title>Comparative genomics of Steinernema reveals deeply conserved gene regulatory networks.</title>
        <authorList>
            <person name="Dillman A.R."/>
            <person name="Macchietto M."/>
            <person name="Porter C.F."/>
            <person name="Rogers A."/>
            <person name="Williams B."/>
            <person name="Antoshechkin I."/>
            <person name="Lee M.M."/>
            <person name="Goodwin Z."/>
            <person name="Lu X."/>
            <person name="Lewis E.E."/>
            <person name="Goodrich-Blair H."/>
            <person name="Stock S.P."/>
            <person name="Adams B.J."/>
            <person name="Sternberg P.W."/>
            <person name="Mortazavi A."/>
        </authorList>
    </citation>
    <scope>NUCLEOTIDE SEQUENCE [LARGE SCALE GENOMIC DNA]</scope>
    <source>
        <strain evidence="7 8">ALL</strain>
    </source>
</reference>
<evidence type="ECO:0000313" key="7">
    <source>
        <dbReference type="EMBL" id="TKR70565.1"/>
    </source>
</evidence>
<evidence type="ECO:0000256" key="1">
    <source>
        <dbReference type="ARBA" id="ARBA00010838"/>
    </source>
</evidence>
<keyword evidence="8" id="KW-1185">Reference proteome</keyword>
<comment type="subunit">
    <text evidence="2">Homodimer.</text>
</comment>
<dbReference type="SUPFAM" id="SSF51445">
    <property type="entry name" value="(Trans)glycosidases"/>
    <property type="match status" value="1"/>
</dbReference>
<dbReference type="InterPro" id="IPR017853">
    <property type="entry name" value="GH"/>
</dbReference>